<evidence type="ECO:0000256" key="1">
    <source>
        <dbReference type="SAM" id="MobiDB-lite"/>
    </source>
</evidence>
<evidence type="ECO:0000313" key="3">
    <source>
        <dbReference type="Proteomes" id="UP001629214"/>
    </source>
</evidence>
<reference evidence="2 3" key="1">
    <citation type="journal article" date="2024" name="Chem. Sci.">
        <title>Discovery of megapolipeptins by genome mining of a Burkholderiales bacteria collection.</title>
        <authorList>
            <person name="Paulo B.S."/>
            <person name="Recchia M.J.J."/>
            <person name="Lee S."/>
            <person name="Fergusson C.H."/>
            <person name="Romanowski S.B."/>
            <person name="Hernandez A."/>
            <person name="Krull N."/>
            <person name="Liu D.Y."/>
            <person name="Cavanagh H."/>
            <person name="Bos A."/>
            <person name="Gray C.A."/>
            <person name="Murphy B.T."/>
            <person name="Linington R.G."/>
            <person name="Eustaquio A.S."/>
        </authorList>
    </citation>
    <scope>NUCLEOTIDE SEQUENCE [LARGE SCALE GENOMIC DNA]</scope>
    <source>
        <strain evidence="2 3">RL21-008-BIB-B</strain>
    </source>
</reference>
<organism evidence="2 3">
    <name type="scientific">Herbaspirillum rhizosphaerae</name>
    <dbReference type="NCBI Taxonomy" id="346179"/>
    <lineage>
        <taxon>Bacteria</taxon>
        <taxon>Pseudomonadati</taxon>
        <taxon>Pseudomonadota</taxon>
        <taxon>Betaproteobacteria</taxon>
        <taxon>Burkholderiales</taxon>
        <taxon>Oxalobacteraceae</taxon>
        <taxon>Herbaspirillum</taxon>
    </lineage>
</organism>
<protein>
    <recommendedName>
        <fullName evidence="4">Integrase</fullName>
    </recommendedName>
</protein>
<evidence type="ECO:0000313" key="2">
    <source>
        <dbReference type="EMBL" id="MFL9881357.1"/>
    </source>
</evidence>
<dbReference type="RefSeq" id="WP_408170665.1">
    <property type="nucleotide sequence ID" value="NZ_JAQQFR010000026.1"/>
</dbReference>
<gene>
    <name evidence="2" type="ORF">PQR63_23370</name>
</gene>
<keyword evidence="3" id="KW-1185">Reference proteome</keyword>
<evidence type="ECO:0008006" key="4">
    <source>
        <dbReference type="Google" id="ProtNLM"/>
    </source>
</evidence>
<dbReference type="EMBL" id="JAQQFR010000026">
    <property type="protein sequence ID" value="MFL9881357.1"/>
    <property type="molecule type" value="Genomic_DNA"/>
</dbReference>
<name>A0ABW8ZEQ4_9BURK</name>
<sequence>MADLSKKRGIGHGLHPFPTSSTSEKTNKLQFWTTHNRMPCFVDLTELSTGVSEDEIQRDSYRWKGREGTAFFGRPKLIGELAPYFYARYRASPKEVIRTNIARLRWWWRLFDRFEGSEPVRSIEDLNELHYAAYRTNPCGSSGASFFFTLVAEARADSNLPPLYWTAIRIPPKERELPLLDDVKRLYHWLKRPAFEALRRYEHDPDAIPTKHEVVYLFAIFILNTGWNPQVAVDIDVDTCDKDGAPLSIIPHPQSDAHSIVLSKKARARNSIQSAISNNGRQLSPHNILLSLIRQTTPLRNRLKQKREELARNIASISPLTNSERDTLNAAISGITAFINSPWIYEILASPKGTFGTSAGKTNTFLPEIGRLQQAANIKISNTNAKSRTGPVFQYAAQCINSKLSETETKVSENISLTDLRDAFISWRYEKSGYSWMDAMLAAGHGNIESLRAYLRKKQHRAFSQKEFSRVTGHMWDAITAQDSPHNREDLTLVIAAKVAGASAEQIARWQAGKDRTYVGAGCINISSPPRHISPNHTDGTLCRIQRCTLCPENAILFHDSHVHLAKRIAELRYLQCNMSITSWLASDYPIEMEKTWEALAAYDSDQVSRYVKEWELAIAEKRHFPLIMDGAYE</sequence>
<accession>A0ABW8ZEQ4</accession>
<dbReference type="Proteomes" id="UP001629214">
    <property type="component" value="Unassembled WGS sequence"/>
</dbReference>
<comment type="caution">
    <text evidence="2">The sequence shown here is derived from an EMBL/GenBank/DDBJ whole genome shotgun (WGS) entry which is preliminary data.</text>
</comment>
<proteinExistence type="predicted"/>
<feature type="region of interest" description="Disordered" evidence="1">
    <location>
        <begin position="1"/>
        <end position="23"/>
    </location>
</feature>